<proteinExistence type="predicted"/>
<evidence type="ECO:0000259" key="1">
    <source>
        <dbReference type="Pfam" id="PF03466"/>
    </source>
</evidence>
<evidence type="ECO:0000313" key="3">
    <source>
        <dbReference type="Proteomes" id="UP000615455"/>
    </source>
</evidence>
<dbReference type="PANTHER" id="PTHR30419">
    <property type="entry name" value="HTH-TYPE TRANSCRIPTIONAL REGULATOR YBHD"/>
    <property type="match status" value="1"/>
</dbReference>
<dbReference type="Pfam" id="PF03466">
    <property type="entry name" value="LysR_substrate"/>
    <property type="match status" value="1"/>
</dbReference>
<reference evidence="3" key="1">
    <citation type="journal article" date="2019" name="Int. J. Syst. Evol. Microbiol.">
        <title>The Global Catalogue of Microorganisms (GCM) 10K type strain sequencing project: providing services to taxonomists for standard genome sequencing and annotation.</title>
        <authorList>
            <consortium name="The Broad Institute Genomics Platform"/>
            <consortium name="The Broad Institute Genome Sequencing Center for Infectious Disease"/>
            <person name="Wu L."/>
            <person name="Ma J."/>
        </authorList>
    </citation>
    <scope>NUCLEOTIDE SEQUENCE [LARGE SCALE GENOMIC DNA]</scope>
    <source>
        <strain evidence="3">CGMCC 1.15043</strain>
    </source>
</reference>
<comment type="caution">
    <text evidence="2">The sequence shown here is derived from an EMBL/GenBank/DDBJ whole genome shotgun (WGS) entry which is preliminary data.</text>
</comment>
<accession>A0ABQ2BUJ8</accession>
<evidence type="ECO:0000313" key="2">
    <source>
        <dbReference type="EMBL" id="GGI46707.1"/>
    </source>
</evidence>
<dbReference type="InterPro" id="IPR005119">
    <property type="entry name" value="LysR_subst-bd"/>
</dbReference>
<dbReference type="EMBL" id="BMHE01000006">
    <property type="protein sequence ID" value="GGI46707.1"/>
    <property type="molecule type" value="Genomic_DNA"/>
</dbReference>
<organism evidence="2 3">
    <name type="scientific">Paenibacillus marchantiophytorum</name>
    <dbReference type="NCBI Taxonomy" id="1619310"/>
    <lineage>
        <taxon>Bacteria</taxon>
        <taxon>Bacillati</taxon>
        <taxon>Bacillota</taxon>
        <taxon>Bacilli</taxon>
        <taxon>Bacillales</taxon>
        <taxon>Paenibacillaceae</taxon>
        <taxon>Paenibacillus</taxon>
    </lineage>
</organism>
<name>A0ABQ2BUJ8_9BACL</name>
<dbReference type="PANTHER" id="PTHR30419:SF8">
    <property type="entry name" value="NITROGEN ASSIMILATION TRANSCRIPTIONAL ACTIVATOR-RELATED"/>
    <property type="match status" value="1"/>
</dbReference>
<dbReference type="Proteomes" id="UP000615455">
    <property type="component" value="Unassembled WGS sequence"/>
</dbReference>
<feature type="domain" description="LysR substrate-binding" evidence="1">
    <location>
        <begin position="8"/>
        <end position="150"/>
    </location>
</feature>
<keyword evidence="3" id="KW-1185">Reference proteome</keyword>
<sequence>MHGKAVVAPVESDDCEVMSYLNEELALILYESHILAEKASVDLLDLSREPFILFPDGFAVRKHIMQACSKVGFEPRVIYESAHWDLLAEMVAANTGISILPQAICSKITNSSVKTVRLTNPTIPWNLIIIWHKDRYQSYAMREFIRFIQASQI</sequence>
<dbReference type="SUPFAM" id="SSF53850">
    <property type="entry name" value="Periplasmic binding protein-like II"/>
    <property type="match status" value="1"/>
</dbReference>
<protein>
    <recommendedName>
        <fullName evidence="1">LysR substrate-binding domain-containing protein</fullName>
    </recommendedName>
</protein>
<dbReference type="InterPro" id="IPR050950">
    <property type="entry name" value="HTH-type_LysR_regulators"/>
</dbReference>
<dbReference type="Gene3D" id="3.40.190.290">
    <property type="match status" value="1"/>
</dbReference>
<gene>
    <name evidence="2" type="ORF">GCM10008018_18440</name>
</gene>